<keyword evidence="1" id="KW-0732">Signal</keyword>
<evidence type="ECO:0000259" key="2">
    <source>
        <dbReference type="Pfam" id="PF09832"/>
    </source>
</evidence>
<dbReference type="InterPro" id="IPR018637">
    <property type="entry name" value="DUF2059"/>
</dbReference>
<dbReference type="Pfam" id="PF09832">
    <property type="entry name" value="DUF2059"/>
    <property type="match status" value="1"/>
</dbReference>
<dbReference type="KEGG" id="rpon:G3256_08520"/>
<dbReference type="Proteomes" id="UP000503308">
    <property type="component" value="Chromosome"/>
</dbReference>
<accession>A0A858SZ63</accession>
<keyword evidence="4" id="KW-1185">Reference proteome</keyword>
<reference evidence="3 4" key="1">
    <citation type="submission" date="2020-02" db="EMBL/GenBank/DDBJ databases">
        <title>Genome sequence of Roseobacter ponti.</title>
        <authorList>
            <person name="Hollensteiner J."/>
            <person name="Schneider D."/>
            <person name="Poehlein A."/>
            <person name="Daniel R."/>
        </authorList>
    </citation>
    <scope>NUCLEOTIDE SEQUENCE [LARGE SCALE GENOMIC DNA]</scope>
    <source>
        <strain evidence="3 4">DSM 106830</strain>
    </source>
</reference>
<evidence type="ECO:0000313" key="3">
    <source>
        <dbReference type="EMBL" id="QJF53162.1"/>
    </source>
</evidence>
<feature type="chain" id="PRO_5032812891" evidence="1">
    <location>
        <begin position="20"/>
        <end position="269"/>
    </location>
</feature>
<protein>
    <submittedName>
        <fullName evidence="3">DUF2059 domain-containing protein</fullName>
    </submittedName>
</protein>
<gene>
    <name evidence="3" type="ORF">G3256_08520</name>
</gene>
<proteinExistence type="predicted"/>
<evidence type="ECO:0000313" key="4">
    <source>
        <dbReference type="Proteomes" id="UP000503308"/>
    </source>
</evidence>
<dbReference type="AlphaFoldDB" id="A0A858SZ63"/>
<name>A0A858SZ63_9RHOB</name>
<feature type="signal peptide" evidence="1">
    <location>
        <begin position="1"/>
        <end position="19"/>
    </location>
</feature>
<evidence type="ECO:0000256" key="1">
    <source>
        <dbReference type="SAM" id="SignalP"/>
    </source>
</evidence>
<organism evidence="3 4">
    <name type="scientific">Roseobacter ponti</name>
    <dbReference type="NCBI Taxonomy" id="1891787"/>
    <lineage>
        <taxon>Bacteria</taxon>
        <taxon>Pseudomonadati</taxon>
        <taxon>Pseudomonadota</taxon>
        <taxon>Alphaproteobacteria</taxon>
        <taxon>Rhodobacterales</taxon>
        <taxon>Roseobacteraceae</taxon>
        <taxon>Roseobacter</taxon>
    </lineage>
</organism>
<sequence length="269" mass="29218">MRAALVSAALSFAALPAFADARITVLMDLLKVSEVTEILRAEGLEYVSELDADMLQGQGGDFFAVQTDQIYETGRIAETVRQALENGLSDADLDALIGWYSTGTGARIVDLENAARSAISDPAVEEAARTGFEARADADDPHVALVRQFVEDNDLLTRNVSGAMTSNYRFFTGLADGGFYEQSEEQILAEVYAQRDEIREDTESWLNGYLLMAYQPLSLAEFEAYVAFSASPAGQSLNAALFDGFETVYRDISYALGRAVALSARGNDI</sequence>
<dbReference type="EMBL" id="CP048788">
    <property type="protein sequence ID" value="QJF53162.1"/>
    <property type="molecule type" value="Genomic_DNA"/>
</dbReference>
<feature type="domain" description="DUF2059" evidence="2">
    <location>
        <begin position="76"/>
        <end position="128"/>
    </location>
</feature>